<keyword evidence="2" id="KW-0328">Glycosyltransferase</keyword>
<keyword evidence="6 7" id="KW-0472">Membrane</keyword>
<organism evidence="9 10">
    <name type="scientific">Candidatus Sulfobium mesophilum</name>
    <dbReference type="NCBI Taxonomy" id="2016548"/>
    <lineage>
        <taxon>Bacteria</taxon>
        <taxon>Pseudomonadati</taxon>
        <taxon>Nitrospirota</taxon>
        <taxon>Nitrospiria</taxon>
        <taxon>Nitrospirales</taxon>
        <taxon>Nitrospiraceae</taxon>
        <taxon>Candidatus Sulfobium</taxon>
    </lineage>
</organism>
<keyword evidence="10" id="KW-1185">Reference proteome</keyword>
<dbReference type="GO" id="GO:0016757">
    <property type="term" value="F:glycosyltransferase activity"/>
    <property type="evidence" value="ECO:0007669"/>
    <property type="project" value="UniProtKB-KW"/>
</dbReference>
<evidence type="ECO:0000313" key="10">
    <source>
        <dbReference type="Proteomes" id="UP000245125"/>
    </source>
</evidence>
<dbReference type="OrthoDB" id="9807778at2"/>
<dbReference type="PANTHER" id="PTHR48090:SF1">
    <property type="entry name" value="PROPHAGE BACTOPRENOL GLUCOSYL TRANSFERASE HOMOLOG"/>
    <property type="match status" value="1"/>
</dbReference>
<keyword evidence="4 7" id="KW-0812">Transmembrane</keyword>
<dbReference type="EMBL" id="OUUY01000057">
    <property type="protein sequence ID" value="SPQ00020.1"/>
    <property type="molecule type" value="Genomic_DNA"/>
</dbReference>
<evidence type="ECO:0000256" key="2">
    <source>
        <dbReference type="ARBA" id="ARBA00022676"/>
    </source>
</evidence>
<evidence type="ECO:0000256" key="7">
    <source>
        <dbReference type="SAM" id="Phobius"/>
    </source>
</evidence>
<dbReference type="InterPro" id="IPR050256">
    <property type="entry name" value="Glycosyltransferase_2"/>
</dbReference>
<accession>A0A2U3QF94</accession>
<feature type="domain" description="Glycosyltransferase 2-like" evidence="8">
    <location>
        <begin position="5"/>
        <end position="144"/>
    </location>
</feature>
<dbReference type="Gene3D" id="3.90.550.10">
    <property type="entry name" value="Spore Coat Polysaccharide Biosynthesis Protein SpsA, Chain A"/>
    <property type="match status" value="1"/>
</dbReference>
<protein>
    <submittedName>
        <fullName evidence="9">Glycosyltransferase</fullName>
    </submittedName>
</protein>
<dbReference type="InterPro" id="IPR029044">
    <property type="entry name" value="Nucleotide-diphossugar_trans"/>
</dbReference>
<evidence type="ECO:0000313" key="9">
    <source>
        <dbReference type="EMBL" id="SPQ00020.1"/>
    </source>
</evidence>
<dbReference type="CDD" id="cd04187">
    <property type="entry name" value="DPM1_like_bac"/>
    <property type="match status" value="1"/>
</dbReference>
<feature type="transmembrane region" description="Helical" evidence="7">
    <location>
        <begin position="229"/>
        <end position="252"/>
    </location>
</feature>
<dbReference type="GO" id="GO:0005886">
    <property type="term" value="C:plasma membrane"/>
    <property type="evidence" value="ECO:0007669"/>
    <property type="project" value="TreeGrafter"/>
</dbReference>
<sequence length="320" mass="36154">MALISVLVPAFNEEETLPLLYEKLVESVKISTDTYEFIFVDDGSTDRTFEVVGDIAAKDSRVRAIRFSRNFGSHAACLAGLMHARGDACAFISADLQDPPDLINILVESWREGHEVVIGVRHWDDSSSRFFQNIYYRLVRRFALQTMPEEGTDVFLIDRKVVNAVIAMGEKNTSVFGLILWSGFSQAVVRYAKGIRAKGRSKWSFSKKVKLFIDTFVSFSYFPLRIMSALGIIIALAGFIYALVIIVARLFFAQAIEGWASLMVVLLLVSGVQMVMLGILGEYLWRNFDESRRRPPFIIREVREMTANTVHDRQEGKGAE</sequence>
<proteinExistence type="predicted"/>
<evidence type="ECO:0000256" key="4">
    <source>
        <dbReference type="ARBA" id="ARBA00022692"/>
    </source>
</evidence>
<dbReference type="SUPFAM" id="SSF53448">
    <property type="entry name" value="Nucleotide-diphospho-sugar transferases"/>
    <property type="match status" value="1"/>
</dbReference>
<dbReference type="PANTHER" id="PTHR48090">
    <property type="entry name" value="UNDECAPRENYL-PHOSPHATE 4-DEOXY-4-FORMAMIDO-L-ARABINOSE TRANSFERASE-RELATED"/>
    <property type="match status" value="1"/>
</dbReference>
<dbReference type="AlphaFoldDB" id="A0A2U3QF94"/>
<gene>
    <name evidence="9" type="ORF">NBG4_150021</name>
</gene>
<evidence type="ECO:0000256" key="5">
    <source>
        <dbReference type="ARBA" id="ARBA00022989"/>
    </source>
</evidence>
<dbReference type="Proteomes" id="UP000245125">
    <property type="component" value="Unassembled WGS sequence"/>
</dbReference>
<dbReference type="Pfam" id="PF00535">
    <property type="entry name" value="Glycos_transf_2"/>
    <property type="match status" value="1"/>
</dbReference>
<comment type="subcellular location">
    <subcellularLocation>
        <location evidence="1">Membrane</location>
        <topology evidence="1">Multi-pass membrane protein</topology>
    </subcellularLocation>
</comment>
<reference evidence="10" key="1">
    <citation type="submission" date="2018-03" db="EMBL/GenBank/DDBJ databases">
        <authorList>
            <person name="Zecchin S."/>
        </authorList>
    </citation>
    <scope>NUCLEOTIDE SEQUENCE [LARGE SCALE GENOMIC DNA]</scope>
</reference>
<evidence type="ECO:0000256" key="1">
    <source>
        <dbReference type="ARBA" id="ARBA00004141"/>
    </source>
</evidence>
<evidence type="ECO:0000256" key="3">
    <source>
        <dbReference type="ARBA" id="ARBA00022679"/>
    </source>
</evidence>
<keyword evidence="5 7" id="KW-1133">Transmembrane helix</keyword>
<evidence type="ECO:0000259" key="8">
    <source>
        <dbReference type="Pfam" id="PF00535"/>
    </source>
</evidence>
<dbReference type="InterPro" id="IPR001173">
    <property type="entry name" value="Glyco_trans_2-like"/>
</dbReference>
<name>A0A2U3QF94_9BACT</name>
<evidence type="ECO:0000256" key="6">
    <source>
        <dbReference type="ARBA" id="ARBA00023136"/>
    </source>
</evidence>
<feature type="transmembrane region" description="Helical" evidence="7">
    <location>
        <begin position="258"/>
        <end position="285"/>
    </location>
</feature>
<keyword evidence="3 9" id="KW-0808">Transferase</keyword>